<organism evidence="1 2">
    <name type="scientific">Amborella trichopoda</name>
    <dbReference type="NCBI Taxonomy" id="13333"/>
    <lineage>
        <taxon>Eukaryota</taxon>
        <taxon>Viridiplantae</taxon>
        <taxon>Streptophyta</taxon>
        <taxon>Embryophyta</taxon>
        <taxon>Tracheophyta</taxon>
        <taxon>Spermatophyta</taxon>
        <taxon>Magnoliopsida</taxon>
        <taxon>Amborellales</taxon>
        <taxon>Amborellaceae</taxon>
        <taxon>Amborella</taxon>
    </lineage>
</organism>
<keyword evidence="2" id="KW-1185">Reference proteome</keyword>
<name>W1P1G9_AMBTC</name>
<gene>
    <name evidence="1" type="ORF">AMTR_s00097p00142860</name>
</gene>
<evidence type="ECO:0000313" key="2">
    <source>
        <dbReference type="Proteomes" id="UP000017836"/>
    </source>
</evidence>
<dbReference type="Proteomes" id="UP000017836">
    <property type="component" value="Unassembled WGS sequence"/>
</dbReference>
<accession>W1P1G9</accession>
<proteinExistence type="predicted"/>
<reference evidence="2" key="1">
    <citation type="journal article" date="2013" name="Science">
        <title>The Amborella genome and the evolution of flowering plants.</title>
        <authorList>
            <consortium name="Amborella Genome Project"/>
        </authorList>
    </citation>
    <scope>NUCLEOTIDE SEQUENCE [LARGE SCALE GENOMIC DNA]</scope>
</reference>
<evidence type="ECO:0000313" key="1">
    <source>
        <dbReference type="EMBL" id="ERN01758.1"/>
    </source>
</evidence>
<dbReference type="EMBL" id="KI394743">
    <property type="protein sequence ID" value="ERN01758.1"/>
    <property type="molecule type" value="Genomic_DNA"/>
</dbReference>
<dbReference type="HOGENOM" id="CLU_2416254_0_0_1"/>
<protein>
    <submittedName>
        <fullName evidence="1">Uncharacterized protein</fullName>
    </submittedName>
</protein>
<dbReference type="AlphaFoldDB" id="W1P1G9"/>
<dbReference type="Gramene" id="ERN01758">
    <property type="protein sequence ID" value="ERN01758"/>
    <property type="gene ID" value="AMTR_s00097p00142860"/>
</dbReference>
<sequence length="92" mass="10313">MVAAKQAIYVPTEEPQHMKHSAFPTQEVPSRVMILDKLAVDLKSWATVKIHRQGHPIAYVDKDILQLLSSLALCLFIKSLNFHGAAQIPYGF</sequence>